<dbReference type="PANTHER" id="PTHR31286">
    <property type="entry name" value="GLYCINE-RICH CELL WALL STRUCTURAL PROTEIN 1.8-LIKE"/>
    <property type="match status" value="1"/>
</dbReference>
<evidence type="ECO:0000256" key="1">
    <source>
        <dbReference type="SAM" id="MobiDB-lite"/>
    </source>
</evidence>
<evidence type="ECO:0000313" key="3">
    <source>
        <dbReference type="EMBL" id="PNX77430.1"/>
    </source>
</evidence>
<dbReference type="STRING" id="57577.A0A2K3LFX5"/>
<gene>
    <name evidence="3" type="ORF">L195_g033397</name>
</gene>
<feature type="domain" description="DUF4283" evidence="2">
    <location>
        <begin position="15"/>
        <end position="94"/>
    </location>
</feature>
<evidence type="ECO:0000259" key="2">
    <source>
        <dbReference type="Pfam" id="PF14111"/>
    </source>
</evidence>
<dbReference type="Pfam" id="PF14111">
    <property type="entry name" value="DUF4283"/>
    <property type="match status" value="1"/>
</dbReference>
<feature type="compositionally biased region" description="Low complexity" evidence="1">
    <location>
        <begin position="171"/>
        <end position="186"/>
    </location>
</feature>
<dbReference type="Proteomes" id="UP000236291">
    <property type="component" value="Unassembled WGS sequence"/>
</dbReference>
<accession>A0A2K3LFX5</accession>
<dbReference type="AlphaFoldDB" id="A0A2K3LFX5"/>
<dbReference type="InterPro" id="IPR040256">
    <property type="entry name" value="At4g02000-like"/>
</dbReference>
<dbReference type="InterPro" id="IPR025558">
    <property type="entry name" value="DUF4283"/>
</dbReference>
<protein>
    <recommendedName>
        <fullName evidence="2">DUF4283 domain-containing protein</fullName>
    </recommendedName>
</protein>
<feature type="compositionally biased region" description="Low complexity" evidence="1">
    <location>
        <begin position="252"/>
        <end position="264"/>
    </location>
</feature>
<evidence type="ECO:0000313" key="4">
    <source>
        <dbReference type="Proteomes" id="UP000236291"/>
    </source>
</evidence>
<feature type="region of interest" description="Disordered" evidence="1">
    <location>
        <begin position="234"/>
        <end position="264"/>
    </location>
</feature>
<reference evidence="3 4" key="2">
    <citation type="journal article" date="2017" name="Front. Plant Sci.">
        <title>Gene Classification and Mining of Molecular Markers Useful in Red Clover (Trifolium pratense) Breeding.</title>
        <authorList>
            <person name="Istvanek J."/>
            <person name="Dluhosova J."/>
            <person name="Dluhos P."/>
            <person name="Patkova L."/>
            <person name="Nedelnik J."/>
            <person name="Repkova J."/>
        </authorList>
    </citation>
    <scope>NUCLEOTIDE SEQUENCE [LARGE SCALE GENOMIC DNA]</scope>
    <source>
        <strain evidence="4">cv. Tatra</strain>
        <tissue evidence="3">Young leaves</tissue>
    </source>
</reference>
<feature type="region of interest" description="Disordered" evidence="1">
    <location>
        <begin position="276"/>
        <end position="317"/>
    </location>
</feature>
<dbReference type="EMBL" id="ASHM01032357">
    <property type="protein sequence ID" value="PNX77430.1"/>
    <property type="molecule type" value="Genomic_DNA"/>
</dbReference>
<proteinExistence type="predicted"/>
<comment type="caution">
    <text evidence="3">The sequence shown here is derived from an EMBL/GenBank/DDBJ whole genome shotgun (WGS) entry which is preliminary data.</text>
</comment>
<reference evidence="3 4" key="1">
    <citation type="journal article" date="2014" name="Am. J. Bot.">
        <title>Genome assembly and annotation for red clover (Trifolium pratense; Fabaceae).</title>
        <authorList>
            <person name="Istvanek J."/>
            <person name="Jaros M."/>
            <person name="Krenek A."/>
            <person name="Repkova J."/>
        </authorList>
    </citation>
    <scope>NUCLEOTIDE SEQUENCE [LARGE SCALE GENOMIC DNA]</scope>
    <source>
        <strain evidence="4">cv. Tatra</strain>
        <tissue evidence="3">Young leaves</tissue>
    </source>
</reference>
<feature type="compositionally biased region" description="Basic residues" evidence="1">
    <location>
        <begin position="234"/>
        <end position="244"/>
    </location>
</feature>
<organism evidence="3 4">
    <name type="scientific">Trifolium pratense</name>
    <name type="common">Red clover</name>
    <dbReference type="NCBI Taxonomy" id="57577"/>
    <lineage>
        <taxon>Eukaryota</taxon>
        <taxon>Viridiplantae</taxon>
        <taxon>Streptophyta</taxon>
        <taxon>Embryophyta</taxon>
        <taxon>Tracheophyta</taxon>
        <taxon>Spermatophyta</taxon>
        <taxon>Magnoliopsida</taxon>
        <taxon>eudicotyledons</taxon>
        <taxon>Gunneridae</taxon>
        <taxon>Pentapetalae</taxon>
        <taxon>rosids</taxon>
        <taxon>fabids</taxon>
        <taxon>Fabales</taxon>
        <taxon>Fabaceae</taxon>
        <taxon>Papilionoideae</taxon>
        <taxon>50 kb inversion clade</taxon>
        <taxon>NPAAA clade</taxon>
        <taxon>Hologalegina</taxon>
        <taxon>IRL clade</taxon>
        <taxon>Trifolieae</taxon>
        <taxon>Trifolium</taxon>
    </lineage>
</organism>
<feature type="region of interest" description="Disordered" evidence="1">
    <location>
        <begin position="166"/>
        <end position="201"/>
    </location>
</feature>
<sequence>MVHFNDSVFEGLDAPWKDALVVKLLGKNIGFHLMKERLQKIWRLNAGFDIMNIGNGFFMVKLDSIGDRTRIMDGGPWMIYDHYLTVQCWSQEFASPTAKIDKTMVRIRFPGLNLFYYDESILLALASAVGRPIKVDSTTLDVRRGRFAPYLFDLWLLWTPHRGCKSTPTRPSAGTPPTATQTQSAADLPQHAVSSTHHNDRVNAPVLLDANQGNPDTIIENKLHGDWLVVKRKVKKSSGSKSSKHGMDLNMKSNNGKDLNNKGNKNVIQSHALRDTSLKSHAKKSNNHPSQANGAHLLKTTPSEGVATINHKRQRQD</sequence>
<name>A0A2K3LFX5_TRIPR</name>
<dbReference type="PANTHER" id="PTHR31286:SF171">
    <property type="entry name" value="CCHC-TYPE DOMAIN-CONTAINING PROTEIN"/>
    <property type="match status" value="1"/>
</dbReference>